<protein>
    <recommendedName>
        <fullName evidence="3">HNH endonuclease</fullName>
    </recommendedName>
</protein>
<name>A0ABF7QK63_RHILW</name>
<keyword evidence="2" id="KW-1185">Reference proteome</keyword>
<dbReference type="Proteomes" id="UP000008330">
    <property type="component" value="Chromosome"/>
</dbReference>
<dbReference type="AlphaFoldDB" id="A0ABF7QK63"/>
<dbReference type="RefSeq" id="WP_012557227.1">
    <property type="nucleotide sequence ID" value="NC_011369.1"/>
</dbReference>
<evidence type="ECO:0000313" key="1">
    <source>
        <dbReference type="EMBL" id="ACI54425.1"/>
    </source>
</evidence>
<organism evidence="1 2">
    <name type="scientific">Rhizobium leguminosarum bv. trifolii (strain WSM2304)</name>
    <dbReference type="NCBI Taxonomy" id="395492"/>
    <lineage>
        <taxon>Bacteria</taxon>
        <taxon>Pseudomonadati</taxon>
        <taxon>Pseudomonadota</taxon>
        <taxon>Alphaproteobacteria</taxon>
        <taxon>Hyphomicrobiales</taxon>
        <taxon>Rhizobiaceae</taxon>
        <taxon>Rhizobium/Agrobacterium group</taxon>
        <taxon>Rhizobium</taxon>
    </lineage>
</organism>
<sequence>MEKTCFKCERVKPLTEFYRHKQMADGHLNKCKECTKADVLSNYHKNPERVKAYESRRAMLEHRVEARRQYARRNPDVISRINRASTKRHPDRRSARVKLGNAVRDGLPKAAACEVCNRPGRRIHGHHEDYSRPVWVAWVCTTCHRNIHKGIVTLGRFHHER</sequence>
<reference evidence="1 2" key="1">
    <citation type="journal article" date="2010" name="Stand. Genomic Sci.">
        <title>Complete genome sequence of Rhizobium leguminosarum bv trifolii strain WSM2304, an effective microsymbiont of the South American clover Trifolium polymorphum.</title>
        <authorList>
            <person name="Reeve W."/>
            <person name="O'Hara G."/>
            <person name="Chain P."/>
            <person name="Ardley J."/>
            <person name="Brau L."/>
            <person name="Nandesena K."/>
            <person name="Tiwari R."/>
            <person name="Malfatti S."/>
            <person name="Kiss H."/>
            <person name="Lapidus A."/>
            <person name="Copeland A."/>
            <person name="Nolan M."/>
            <person name="Land M."/>
            <person name="Ivanova N."/>
            <person name="Mavromatis K."/>
            <person name="Markowitz V."/>
            <person name="Kyrpides N."/>
            <person name="Melino V."/>
            <person name="Denton M."/>
            <person name="Yates R."/>
            <person name="Howieson J."/>
        </authorList>
    </citation>
    <scope>NUCLEOTIDE SEQUENCE [LARGE SCALE GENOMIC DNA]</scope>
    <source>
        <strain evidence="1 2">WSM2304</strain>
    </source>
</reference>
<proteinExistence type="predicted"/>
<evidence type="ECO:0000313" key="2">
    <source>
        <dbReference type="Proteomes" id="UP000008330"/>
    </source>
</evidence>
<gene>
    <name evidence="1" type="ordered locus">Rleg2_1131</name>
</gene>
<evidence type="ECO:0008006" key="3">
    <source>
        <dbReference type="Google" id="ProtNLM"/>
    </source>
</evidence>
<accession>A0ABF7QK63</accession>
<dbReference type="EMBL" id="CP001191">
    <property type="protein sequence ID" value="ACI54425.1"/>
    <property type="molecule type" value="Genomic_DNA"/>
</dbReference>
<dbReference type="KEGG" id="rlt:Rleg2_1131"/>